<dbReference type="PANTHER" id="PTHR32347:SF27">
    <property type="entry name" value="RND EFFLUX PUMP MEMBRANE FUSION PROTEIN BARREL-SANDWICH DOMAIN-CONTAINING PROTEIN"/>
    <property type="match status" value="1"/>
</dbReference>
<dbReference type="PANTHER" id="PTHR32347">
    <property type="entry name" value="EFFLUX SYSTEM COMPONENT YKNX-RELATED"/>
    <property type="match status" value="1"/>
</dbReference>
<keyword evidence="5" id="KW-1185">Reference proteome</keyword>
<proteinExistence type="predicted"/>
<dbReference type="EMBL" id="NIDE01000017">
    <property type="protein sequence ID" value="OWK35624.1"/>
    <property type="molecule type" value="Genomic_DNA"/>
</dbReference>
<evidence type="ECO:0000256" key="2">
    <source>
        <dbReference type="ARBA" id="ARBA00023054"/>
    </source>
</evidence>
<gene>
    <name evidence="4" type="ORF">FRUB_08187</name>
</gene>
<dbReference type="OrthoDB" id="264111at2"/>
<organism evidence="4 5">
    <name type="scientific">Fimbriiglobus ruber</name>
    <dbReference type="NCBI Taxonomy" id="1908690"/>
    <lineage>
        <taxon>Bacteria</taxon>
        <taxon>Pseudomonadati</taxon>
        <taxon>Planctomycetota</taxon>
        <taxon>Planctomycetia</taxon>
        <taxon>Gemmatales</taxon>
        <taxon>Gemmataceae</taxon>
        <taxon>Fimbriiglobus</taxon>
    </lineage>
</organism>
<keyword evidence="2" id="KW-0175">Coiled coil</keyword>
<comment type="caution">
    <text evidence="4">The sequence shown here is derived from an EMBL/GenBank/DDBJ whole genome shotgun (WGS) entry which is preliminary data.</text>
</comment>
<accession>A0A225D7K8</accession>
<dbReference type="NCBIfam" id="TIGR02971">
    <property type="entry name" value="heterocyst_DevB"/>
    <property type="match status" value="1"/>
</dbReference>
<dbReference type="RefSeq" id="WP_161967907.1">
    <property type="nucleotide sequence ID" value="NZ_NIDE01000017.1"/>
</dbReference>
<protein>
    <submittedName>
        <fullName evidence="4">Uncharacterized protein</fullName>
    </submittedName>
</protein>
<dbReference type="GO" id="GO:0030313">
    <property type="term" value="C:cell envelope"/>
    <property type="evidence" value="ECO:0007669"/>
    <property type="project" value="UniProtKB-SubCell"/>
</dbReference>
<dbReference type="InterPro" id="IPR050465">
    <property type="entry name" value="UPF0194_transport"/>
</dbReference>
<dbReference type="Proteomes" id="UP000214646">
    <property type="component" value="Unassembled WGS sequence"/>
</dbReference>
<evidence type="ECO:0000313" key="5">
    <source>
        <dbReference type="Proteomes" id="UP000214646"/>
    </source>
</evidence>
<comment type="subcellular location">
    <subcellularLocation>
        <location evidence="1">Cell envelope</location>
    </subcellularLocation>
</comment>
<evidence type="ECO:0000256" key="1">
    <source>
        <dbReference type="ARBA" id="ARBA00004196"/>
    </source>
</evidence>
<dbReference type="Gene3D" id="2.40.30.170">
    <property type="match status" value="1"/>
</dbReference>
<evidence type="ECO:0000313" key="4">
    <source>
        <dbReference type="EMBL" id="OWK35624.1"/>
    </source>
</evidence>
<sequence>MISLVANAVLAAAVAHTLYSRQTGPTTTGPTQGGTGAAHGDEINALGRVQPSGGVIGVFGPPGDRVVELTVGLGAVVTKGQTLATLSGDPERQLSAAAIDAQIREADSLRAALAKSRDAKLADLTAEVAQERAKADGELALVDGKYTAAAAQESQAVAEMNRLKRIKADGVPISDMELGRAELLVTQARTEMEGARVQKAKAADQRAAADAAADAKRKAIAAEAERALAQVPDESLKTSKRIAEQKIADAAVRAPVAGRVVKVLSRGGDTLSTTPVVQIADTSHMSVTAEVYETDVPRLRDWLAKSGGKPVAVEIDTRVGEGATRPTVRGTVTAEQVAPMIAKNTVFALGPREDADRRVVEVEVKLDDPSSKAVADFIGLQVRARFLPPK</sequence>
<evidence type="ECO:0000256" key="3">
    <source>
        <dbReference type="SAM" id="MobiDB-lite"/>
    </source>
</evidence>
<name>A0A225D7K8_9BACT</name>
<reference evidence="5" key="1">
    <citation type="submission" date="2017-06" db="EMBL/GenBank/DDBJ databases">
        <title>Genome analysis of Fimbriiglobus ruber SP5, the first member of the order Planctomycetales with confirmed chitinolytic capability.</title>
        <authorList>
            <person name="Ravin N.V."/>
            <person name="Rakitin A.L."/>
            <person name="Ivanova A.A."/>
            <person name="Beletsky A.V."/>
            <person name="Kulichevskaya I.S."/>
            <person name="Mardanov A.V."/>
            <person name="Dedysh S.N."/>
        </authorList>
    </citation>
    <scope>NUCLEOTIDE SEQUENCE [LARGE SCALE GENOMIC DNA]</scope>
    <source>
        <strain evidence="5">SP5</strain>
    </source>
</reference>
<feature type="region of interest" description="Disordered" evidence="3">
    <location>
        <begin position="21"/>
        <end position="40"/>
    </location>
</feature>
<dbReference type="InterPro" id="IPR014315">
    <property type="entry name" value="ABC_heterocyst_DevB"/>
</dbReference>
<dbReference type="AlphaFoldDB" id="A0A225D7K8"/>